<organism evidence="3 4">
    <name type="scientific">Streptomyces lateritius</name>
    <dbReference type="NCBI Taxonomy" id="67313"/>
    <lineage>
        <taxon>Bacteria</taxon>
        <taxon>Bacillati</taxon>
        <taxon>Actinomycetota</taxon>
        <taxon>Actinomycetes</taxon>
        <taxon>Kitasatosporales</taxon>
        <taxon>Streptomycetaceae</taxon>
        <taxon>Streptomyces</taxon>
    </lineage>
</organism>
<feature type="compositionally biased region" description="Low complexity" evidence="1">
    <location>
        <begin position="32"/>
        <end position="65"/>
    </location>
</feature>
<feature type="region of interest" description="Disordered" evidence="1">
    <location>
        <begin position="32"/>
        <end position="102"/>
    </location>
</feature>
<evidence type="ECO:0000256" key="2">
    <source>
        <dbReference type="SAM" id="SignalP"/>
    </source>
</evidence>
<dbReference type="EMBL" id="JBIBSM010000002">
    <property type="protein sequence ID" value="MFF8275509.1"/>
    <property type="molecule type" value="Genomic_DNA"/>
</dbReference>
<feature type="chain" id="PRO_5045105192" evidence="2">
    <location>
        <begin position="33"/>
        <end position="124"/>
    </location>
</feature>
<feature type="signal peptide" evidence="2">
    <location>
        <begin position="1"/>
        <end position="32"/>
    </location>
</feature>
<accession>A0ABW6Y6R9</accession>
<dbReference type="Pfam" id="PF19871">
    <property type="entry name" value="DUF6344"/>
    <property type="match status" value="1"/>
</dbReference>
<comment type="caution">
    <text evidence="3">The sequence shown here is derived from an EMBL/GenBank/DDBJ whole genome shotgun (WGS) entry which is preliminary data.</text>
</comment>
<protein>
    <submittedName>
        <fullName evidence="3">DUF6344 domain-containing protein</fullName>
    </submittedName>
</protein>
<evidence type="ECO:0000313" key="3">
    <source>
        <dbReference type="EMBL" id="MFF8275509.1"/>
    </source>
</evidence>
<name>A0ABW6Y6R9_9ACTN</name>
<evidence type="ECO:0000256" key="1">
    <source>
        <dbReference type="SAM" id="MobiDB-lite"/>
    </source>
</evidence>
<gene>
    <name evidence="3" type="ORF">ACF05T_05205</name>
</gene>
<reference evidence="3 4" key="1">
    <citation type="submission" date="2024-10" db="EMBL/GenBank/DDBJ databases">
        <title>The Natural Products Discovery Center: Release of the First 8490 Sequenced Strains for Exploring Actinobacteria Biosynthetic Diversity.</title>
        <authorList>
            <person name="Kalkreuter E."/>
            <person name="Kautsar S.A."/>
            <person name="Yang D."/>
            <person name="Bader C.D."/>
            <person name="Teijaro C.N."/>
            <person name="Fluegel L."/>
            <person name="Davis C.M."/>
            <person name="Simpson J.R."/>
            <person name="Lauterbach L."/>
            <person name="Steele A.D."/>
            <person name="Gui C."/>
            <person name="Meng S."/>
            <person name="Li G."/>
            <person name="Viehrig K."/>
            <person name="Ye F."/>
            <person name="Su P."/>
            <person name="Kiefer A.F."/>
            <person name="Nichols A."/>
            <person name="Cepeda A.J."/>
            <person name="Yan W."/>
            <person name="Fan B."/>
            <person name="Jiang Y."/>
            <person name="Adhikari A."/>
            <person name="Zheng C.-J."/>
            <person name="Schuster L."/>
            <person name="Cowan T.M."/>
            <person name="Smanski M.J."/>
            <person name="Chevrette M.G."/>
            <person name="De Carvalho L.P.S."/>
            <person name="Shen B."/>
        </authorList>
    </citation>
    <scope>NUCLEOTIDE SEQUENCE [LARGE SCALE GENOMIC DNA]</scope>
    <source>
        <strain evidence="3 4">NPDC015755</strain>
    </source>
</reference>
<keyword evidence="2" id="KW-0732">Signal</keyword>
<dbReference type="InterPro" id="IPR045925">
    <property type="entry name" value="DUF6344"/>
</dbReference>
<dbReference type="RefSeq" id="WP_391933179.1">
    <property type="nucleotide sequence ID" value="NZ_JBIBSM010000002.1"/>
</dbReference>
<sequence length="124" mass="12621">MATAKVKQFWTAFISVVFALLASVGLASTAAAAQAPAVQQPEEPASATPATARALAAVPAQRTAPQWPMAHDRALPPTIKQRIRAEAHNSSPSVRHLPADAAPLGTGLADQAELSGLALAAAKA</sequence>
<evidence type="ECO:0000313" key="4">
    <source>
        <dbReference type="Proteomes" id="UP001603013"/>
    </source>
</evidence>
<proteinExistence type="predicted"/>
<dbReference type="Proteomes" id="UP001603013">
    <property type="component" value="Unassembled WGS sequence"/>
</dbReference>
<keyword evidence="4" id="KW-1185">Reference proteome</keyword>